<dbReference type="Pfam" id="PF00440">
    <property type="entry name" value="TetR_N"/>
    <property type="match status" value="1"/>
</dbReference>
<dbReference type="SUPFAM" id="SSF48498">
    <property type="entry name" value="Tetracyclin repressor-like, C-terminal domain"/>
    <property type="match status" value="1"/>
</dbReference>
<name>A0ABV6ETP2_9BRAD</name>
<feature type="DNA-binding region" description="H-T-H motif" evidence="4">
    <location>
        <begin position="78"/>
        <end position="97"/>
    </location>
</feature>
<organism evidence="7 8">
    <name type="scientific">Rhodopseudomonas telluris</name>
    <dbReference type="NCBI Taxonomy" id="644215"/>
    <lineage>
        <taxon>Bacteria</taxon>
        <taxon>Pseudomonadati</taxon>
        <taxon>Pseudomonadota</taxon>
        <taxon>Alphaproteobacteria</taxon>
        <taxon>Hyphomicrobiales</taxon>
        <taxon>Nitrobacteraceae</taxon>
        <taxon>Rhodopseudomonas</taxon>
    </lineage>
</organism>
<dbReference type="PANTHER" id="PTHR30055:SF151">
    <property type="entry name" value="TRANSCRIPTIONAL REGULATORY PROTEIN"/>
    <property type="match status" value="1"/>
</dbReference>
<keyword evidence="8" id="KW-1185">Reference proteome</keyword>
<keyword evidence="3" id="KW-0804">Transcription</keyword>
<gene>
    <name evidence="7" type="ORF">ACFFJ6_13915</name>
</gene>
<protein>
    <submittedName>
        <fullName evidence="7">TetR/AcrR family transcriptional regulator</fullName>
    </submittedName>
</protein>
<reference evidence="7 8" key="1">
    <citation type="submission" date="2024-09" db="EMBL/GenBank/DDBJ databases">
        <authorList>
            <person name="Sun Q."/>
            <person name="Mori K."/>
        </authorList>
    </citation>
    <scope>NUCLEOTIDE SEQUENCE [LARGE SCALE GENOMIC DNA]</scope>
    <source>
        <strain evidence="7 8">KCTC 23279</strain>
    </source>
</reference>
<evidence type="ECO:0000259" key="6">
    <source>
        <dbReference type="PROSITE" id="PS50977"/>
    </source>
</evidence>
<feature type="compositionally biased region" description="Low complexity" evidence="5">
    <location>
        <begin position="270"/>
        <end position="282"/>
    </location>
</feature>
<feature type="domain" description="HTH tetR-type" evidence="6">
    <location>
        <begin position="55"/>
        <end position="115"/>
    </location>
</feature>
<keyword evidence="2 4" id="KW-0238">DNA-binding</keyword>
<dbReference type="Pfam" id="PF02909">
    <property type="entry name" value="TetR_C_1"/>
    <property type="match status" value="1"/>
</dbReference>
<dbReference type="RefSeq" id="WP_378388644.1">
    <property type="nucleotide sequence ID" value="NZ_JBHLWM010000005.1"/>
</dbReference>
<dbReference type="PANTHER" id="PTHR30055">
    <property type="entry name" value="HTH-TYPE TRANSCRIPTIONAL REGULATOR RUTR"/>
    <property type="match status" value="1"/>
</dbReference>
<sequence>MIAIGLFIVAPLRVAIGDAPRRLWNVVPVYWNGIPNLSRCGMVRHAGGTRRRLQALSRERIIEASIDLLDSSGEDGLTFRALSERLSTGPGAIYGHIPNKSELLIAACDSIVARTLNASLAGATPEATIRGLARGVFDMIDAHPWVGSALARAPGRLPMVRILESIAQPVCALGVPDEERWATVGALLNYILGVGGQNAANGQLARTLGLDRSHFLGSVSTAWSELDPAEYPFTQGIAGRLLTHDDRADFLAGIDLILRGIDSARRSRAPRGAASRRPSTRPQTSNRRGV</sequence>
<evidence type="ECO:0000256" key="1">
    <source>
        <dbReference type="ARBA" id="ARBA00023015"/>
    </source>
</evidence>
<evidence type="ECO:0000256" key="2">
    <source>
        <dbReference type="ARBA" id="ARBA00023125"/>
    </source>
</evidence>
<dbReference type="Gene3D" id="1.10.10.60">
    <property type="entry name" value="Homeodomain-like"/>
    <property type="match status" value="1"/>
</dbReference>
<evidence type="ECO:0000256" key="5">
    <source>
        <dbReference type="SAM" id="MobiDB-lite"/>
    </source>
</evidence>
<dbReference type="PROSITE" id="PS50977">
    <property type="entry name" value="HTH_TETR_2"/>
    <property type="match status" value="1"/>
</dbReference>
<dbReference type="InterPro" id="IPR001647">
    <property type="entry name" value="HTH_TetR"/>
</dbReference>
<accession>A0ABV6ETP2</accession>
<keyword evidence="1" id="KW-0805">Transcription regulation</keyword>
<dbReference type="InterPro" id="IPR036271">
    <property type="entry name" value="Tet_transcr_reg_TetR-rel_C_sf"/>
</dbReference>
<dbReference type="EMBL" id="JBHLWM010000005">
    <property type="protein sequence ID" value="MFC0241578.1"/>
    <property type="molecule type" value="Genomic_DNA"/>
</dbReference>
<evidence type="ECO:0000313" key="8">
    <source>
        <dbReference type="Proteomes" id="UP001589775"/>
    </source>
</evidence>
<dbReference type="Proteomes" id="UP001589775">
    <property type="component" value="Unassembled WGS sequence"/>
</dbReference>
<evidence type="ECO:0000313" key="7">
    <source>
        <dbReference type="EMBL" id="MFC0241578.1"/>
    </source>
</evidence>
<evidence type="ECO:0000256" key="4">
    <source>
        <dbReference type="PROSITE-ProRule" id="PRU00335"/>
    </source>
</evidence>
<feature type="region of interest" description="Disordered" evidence="5">
    <location>
        <begin position="267"/>
        <end position="290"/>
    </location>
</feature>
<dbReference type="Gene3D" id="1.10.357.10">
    <property type="entry name" value="Tetracycline Repressor, domain 2"/>
    <property type="match status" value="1"/>
</dbReference>
<proteinExistence type="predicted"/>
<evidence type="ECO:0000256" key="3">
    <source>
        <dbReference type="ARBA" id="ARBA00023163"/>
    </source>
</evidence>
<dbReference type="InterPro" id="IPR009057">
    <property type="entry name" value="Homeodomain-like_sf"/>
</dbReference>
<comment type="caution">
    <text evidence="7">The sequence shown here is derived from an EMBL/GenBank/DDBJ whole genome shotgun (WGS) entry which is preliminary data.</text>
</comment>
<dbReference type="InterPro" id="IPR050109">
    <property type="entry name" value="HTH-type_TetR-like_transc_reg"/>
</dbReference>
<dbReference type="SUPFAM" id="SSF46689">
    <property type="entry name" value="Homeodomain-like"/>
    <property type="match status" value="1"/>
</dbReference>
<dbReference type="InterPro" id="IPR004111">
    <property type="entry name" value="Repressor_TetR_C"/>
</dbReference>